<dbReference type="AlphaFoldDB" id="A0A2N7W0T6"/>
<keyword evidence="2" id="KW-1185">Reference proteome</keyword>
<evidence type="ECO:0000313" key="1">
    <source>
        <dbReference type="EMBL" id="PMS23024.1"/>
    </source>
</evidence>
<name>A0A2N7W0T6_9BURK</name>
<dbReference type="Proteomes" id="UP000235616">
    <property type="component" value="Unassembled WGS sequence"/>
</dbReference>
<evidence type="ECO:0000313" key="2">
    <source>
        <dbReference type="Proteomes" id="UP000235616"/>
    </source>
</evidence>
<comment type="caution">
    <text evidence="1">The sequence shown here is derived from an EMBL/GenBank/DDBJ whole genome shotgun (WGS) entry which is preliminary data.</text>
</comment>
<protein>
    <submittedName>
        <fullName evidence="1">Uncharacterized protein</fullName>
    </submittedName>
</protein>
<gene>
    <name evidence="1" type="ORF">C0Z18_02035</name>
</gene>
<proteinExistence type="predicted"/>
<organism evidence="1 2">
    <name type="scientific">Trinickia dabaoshanensis</name>
    <dbReference type="NCBI Taxonomy" id="564714"/>
    <lineage>
        <taxon>Bacteria</taxon>
        <taxon>Pseudomonadati</taxon>
        <taxon>Pseudomonadota</taxon>
        <taxon>Betaproteobacteria</taxon>
        <taxon>Burkholderiales</taxon>
        <taxon>Burkholderiaceae</taxon>
        <taxon>Trinickia</taxon>
    </lineage>
</organism>
<dbReference type="EMBL" id="PNYA01000002">
    <property type="protein sequence ID" value="PMS23024.1"/>
    <property type="molecule type" value="Genomic_DNA"/>
</dbReference>
<reference evidence="1 2" key="1">
    <citation type="submission" date="2018-01" db="EMBL/GenBank/DDBJ databases">
        <title>Whole genome analyses suggest that Burkholderia sensu lato contains two further novel genera in the rhizoxinica-symbiotica group Mycetohabitans gen. nov., and Trinickia gen. nov.: implications for the evolution of diazotrophy and nodulation in the Burkholderiaceae.</title>
        <authorList>
            <person name="Estrada-de los Santos P."/>
            <person name="Palmer M."/>
            <person name="Chavez-Ramirez B."/>
            <person name="Beukes C."/>
            <person name="Steenkamp E.T."/>
            <person name="Hirsch A.M."/>
            <person name="Manyaka P."/>
            <person name="Maluk M."/>
            <person name="Lafos M."/>
            <person name="Crook M."/>
            <person name="Gross E."/>
            <person name="Simon M.F."/>
            <person name="Bueno dos Reis Junior F."/>
            <person name="Poole P.S."/>
            <person name="Venter S.N."/>
            <person name="James E.K."/>
        </authorList>
    </citation>
    <scope>NUCLEOTIDE SEQUENCE [LARGE SCALE GENOMIC DNA]</scope>
    <source>
        <strain evidence="1 2">GIMN1.004</strain>
    </source>
</reference>
<sequence length="100" mass="11150">MMAKWIGFTPEPELVRTAAEYLVMLSPYANLLQNCEVVVELEDEEGTKRYRACVFLSTGSVQDEGPVRTSALDPIDALRGAFEAAKGQLENMLRNRRSSP</sequence>
<accession>A0A2N7W0T6</accession>